<gene>
    <name evidence="2" type="ORF">CRG98_027971</name>
</gene>
<dbReference type="GO" id="GO:0000785">
    <property type="term" value="C:chromatin"/>
    <property type="evidence" value="ECO:0007669"/>
    <property type="project" value="TreeGrafter"/>
</dbReference>
<dbReference type="GO" id="GO:0000122">
    <property type="term" value="P:negative regulation of transcription by RNA polymerase II"/>
    <property type="evidence" value="ECO:0007669"/>
    <property type="project" value="TreeGrafter"/>
</dbReference>
<evidence type="ECO:0000259" key="1">
    <source>
        <dbReference type="Pfam" id="PF08295"/>
    </source>
</evidence>
<dbReference type="GO" id="GO:0008168">
    <property type="term" value="F:methyltransferase activity"/>
    <property type="evidence" value="ECO:0007669"/>
    <property type="project" value="InterPro"/>
</dbReference>
<dbReference type="Pfam" id="PF08295">
    <property type="entry name" value="Sin3_corepress"/>
    <property type="match status" value="1"/>
</dbReference>
<dbReference type="STRING" id="22663.A0A2I0J605"/>
<dbReference type="Pfam" id="PF03492">
    <property type="entry name" value="Methyltransf_7"/>
    <property type="match status" value="1"/>
</dbReference>
<dbReference type="InterPro" id="IPR013194">
    <property type="entry name" value="HDAC_interact_dom"/>
</dbReference>
<dbReference type="InterPro" id="IPR029063">
    <property type="entry name" value="SAM-dependent_MTases_sf"/>
</dbReference>
<dbReference type="EMBL" id="PGOL01002001">
    <property type="protein sequence ID" value="PKI51669.1"/>
    <property type="molecule type" value="Genomic_DNA"/>
</dbReference>
<comment type="caution">
    <text evidence="2">The sequence shown here is derived from an EMBL/GenBank/DDBJ whole genome shotgun (WGS) entry which is preliminary data.</text>
</comment>
<sequence>MEPNESAPEVIEAFSAQFHRDLEEFSKQRSMEMVDNGLFIILMQCRPDGIRPSESLPVQGSVGEALIDSFNMPVFIPTACEEREAGSKIKCLSVDEVEKICLPRNVGTITQHPWNLPCLLQAVTEDIIVPLPISSTQDCLRRSKRAFPSSDSSENQIEYSTRKIQRDDELFRCEDYRYQLNMVMKTPRSAITRTENFLEQGDRSAGPIKGIRDHLIVADLRCIERIYGGDGLEVVDAVHKNPTKVLAVVLRRLEQKEAEWIEYRSETNERWKQFHQSR</sequence>
<keyword evidence="3" id="KW-1185">Reference proteome</keyword>
<evidence type="ECO:0000313" key="2">
    <source>
        <dbReference type="EMBL" id="PKI51669.1"/>
    </source>
</evidence>
<dbReference type="Gene3D" id="3.40.50.150">
    <property type="entry name" value="Vaccinia Virus protein VP39"/>
    <property type="match status" value="1"/>
</dbReference>
<accession>A0A2I0J605</accession>
<dbReference type="SUPFAM" id="SSF53335">
    <property type="entry name" value="S-adenosyl-L-methionine-dependent methyltransferases"/>
    <property type="match status" value="1"/>
</dbReference>
<evidence type="ECO:0000313" key="3">
    <source>
        <dbReference type="Proteomes" id="UP000233551"/>
    </source>
</evidence>
<dbReference type="AlphaFoldDB" id="A0A2I0J605"/>
<proteinExistence type="predicted"/>
<organism evidence="2 3">
    <name type="scientific">Punica granatum</name>
    <name type="common">Pomegranate</name>
    <dbReference type="NCBI Taxonomy" id="22663"/>
    <lineage>
        <taxon>Eukaryota</taxon>
        <taxon>Viridiplantae</taxon>
        <taxon>Streptophyta</taxon>
        <taxon>Embryophyta</taxon>
        <taxon>Tracheophyta</taxon>
        <taxon>Spermatophyta</taxon>
        <taxon>Magnoliopsida</taxon>
        <taxon>eudicotyledons</taxon>
        <taxon>Gunneridae</taxon>
        <taxon>Pentapetalae</taxon>
        <taxon>rosids</taxon>
        <taxon>malvids</taxon>
        <taxon>Myrtales</taxon>
        <taxon>Lythraceae</taxon>
        <taxon>Punica</taxon>
    </lineage>
</organism>
<dbReference type="Proteomes" id="UP000233551">
    <property type="component" value="Unassembled WGS sequence"/>
</dbReference>
<name>A0A2I0J605_PUNGR</name>
<dbReference type="PANTHER" id="PTHR12346">
    <property type="entry name" value="SIN3B-RELATED"/>
    <property type="match status" value="1"/>
</dbReference>
<dbReference type="InterPro" id="IPR005299">
    <property type="entry name" value="MeTrfase_7"/>
</dbReference>
<dbReference type="PANTHER" id="PTHR12346:SF29">
    <property type="entry name" value="HISTONE DEACETYLASE INTERACTING DOMAIN-CONTAINING PROTEIN"/>
    <property type="match status" value="1"/>
</dbReference>
<dbReference type="GO" id="GO:0000118">
    <property type="term" value="C:histone deacetylase complex"/>
    <property type="evidence" value="ECO:0007669"/>
    <property type="project" value="TreeGrafter"/>
</dbReference>
<dbReference type="InterPro" id="IPR039774">
    <property type="entry name" value="Sin3-like"/>
</dbReference>
<reference evidence="2 3" key="1">
    <citation type="submission" date="2017-11" db="EMBL/GenBank/DDBJ databases">
        <title>De-novo sequencing of pomegranate (Punica granatum L.) genome.</title>
        <authorList>
            <person name="Akparov Z."/>
            <person name="Amiraslanov A."/>
            <person name="Hajiyeva S."/>
            <person name="Abbasov M."/>
            <person name="Kaur K."/>
            <person name="Hamwieh A."/>
            <person name="Solovyev V."/>
            <person name="Salamov A."/>
            <person name="Braich B."/>
            <person name="Kosarev P."/>
            <person name="Mahmoud A."/>
            <person name="Hajiyev E."/>
            <person name="Babayeva S."/>
            <person name="Izzatullayeva V."/>
            <person name="Mammadov A."/>
            <person name="Mammadov A."/>
            <person name="Sharifova S."/>
            <person name="Ojaghi J."/>
            <person name="Eynullazada K."/>
            <person name="Bayramov B."/>
            <person name="Abdulazimova A."/>
            <person name="Shahmuradov I."/>
        </authorList>
    </citation>
    <scope>NUCLEOTIDE SEQUENCE [LARGE SCALE GENOMIC DNA]</scope>
    <source>
        <strain evidence="3">cv. AG2017</strain>
        <tissue evidence="2">Leaf</tissue>
    </source>
</reference>
<protein>
    <recommendedName>
        <fullName evidence="1">Histone deacetylase interacting domain-containing protein</fullName>
    </recommendedName>
</protein>
<dbReference type="GO" id="GO:0003714">
    <property type="term" value="F:transcription corepressor activity"/>
    <property type="evidence" value="ECO:0007669"/>
    <property type="project" value="InterPro"/>
</dbReference>
<feature type="domain" description="Histone deacetylase interacting" evidence="1">
    <location>
        <begin position="147"/>
        <end position="200"/>
    </location>
</feature>